<dbReference type="InterPro" id="IPR045026">
    <property type="entry name" value="LIMYB"/>
</dbReference>
<dbReference type="PANTHER" id="PTHR47584:SF17">
    <property type="entry name" value="MYB_SANT-LIKE DNA-BINDING DOMAIN PROTEIN"/>
    <property type="match status" value="1"/>
</dbReference>
<accession>A0A565BUC6</accession>
<organism evidence="2 3">
    <name type="scientific">Arabis nemorensis</name>
    <dbReference type="NCBI Taxonomy" id="586526"/>
    <lineage>
        <taxon>Eukaryota</taxon>
        <taxon>Viridiplantae</taxon>
        <taxon>Streptophyta</taxon>
        <taxon>Embryophyta</taxon>
        <taxon>Tracheophyta</taxon>
        <taxon>Spermatophyta</taxon>
        <taxon>Magnoliopsida</taxon>
        <taxon>eudicotyledons</taxon>
        <taxon>Gunneridae</taxon>
        <taxon>Pentapetalae</taxon>
        <taxon>rosids</taxon>
        <taxon>malvids</taxon>
        <taxon>Brassicales</taxon>
        <taxon>Brassicaceae</taxon>
        <taxon>Arabideae</taxon>
        <taxon>Arabis</taxon>
    </lineage>
</organism>
<gene>
    <name evidence="2" type="ORF">ANE_LOCUS15374</name>
</gene>
<evidence type="ECO:0000313" key="2">
    <source>
        <dbReference type="EMBL" id="VVB04930.1"/>
    </source>
</evidence>
<dbReference type="AlphaFoldDB" id="A0A565BUC6"/>
<feature type="compositionally biased region" description="Low complexity" evidence="1">
    <location>
        <begin position="237"/>
        <end position="253"/>
    </location>
</feature>
<keyword evidence="3" id="KW-1185">Reference proteome</keyword>
<evidence type="ECO:0000313" key="3">
    <source>
        <dbReference type="Proteomes" id="UP000489600"/>
    </source>
</evidence>
<dbReference type="PANTHER" id="PTHR47584">
    <property type="match status" value="1"/>
</dbReference>
<proteinExistence type="predicted"/>
<dbReference type="OrthoDB" id="1111575at2759"/>
<comment type="caution">
    <text evidence="2">The sequence shown here is derived from an EMBL/GenBank/DDBJ whole genome shotgun (WGS) entry which is preliminary data.</text>
</comment>
<dbReference type="Proteomes" id="UP000489600">
    <property type="component" value="Unassembled WGS sequence"/>
</dbReference>
<protein>
    <submittedName>
        <fullName evidence="2">Uncharacterized protein</fullName>
    </submittedName>
</protein>
<evidence type="ECO:0000256" key="1">
    <source>
        <dbReference type="SAM" id="MobiDB-lite"/>
    </source>
</evidence>
<dbReference type="EMBL" id="CABITT030000005">
    <property type="protein sequence ID" value="VVB04930.1"/>
    <property type="molecule type" value="Genomic_DNA"/>
</dbReference>
<sequence length="291" mass="34493">MFYIDDLQIKEYTYIRNSRSSGKNIKSCWNCWYRNIYSGWKFEWYTRKTQYMFISLEDKWSPSSTEIFLKLIIAELEAEDYTIRIPSPVSIRRIEEKIYDLIGDSVKWDPEMKGKFNYLKQLWYYNNILLHRTGVSVDPVRTNPNVTIMVDGSMHSKFLNEHDVEQDDRYSPHVLGVHLAQSNNDETYNDDVPVGETEEDGRTSFPPENRNPRSFDDDDSPRLSRSPSRSTRDPPRNTRFTTTRTSSSCARNSSRTHMRRINFETQIDSRFQRMEESRSQILDVVRSRQTS</sequence>
<feature type="region of interest" description="Disordered" evidence="1">
    <location>
        <begin position="180"/>
        <end position="258"/>
    </location>
</feature>
<name>A0A565BUC6_9BRAS</name>
<reference evidence="2" key="1">
    <citation type="submission" date="2019-07" db="EMBL/GenBank/DDBJ databases">
        <authorList>
            <person name="Dittberner H."/>
        </authorList>
    </citation>
    <scope>NUCLEOTIDE SEQUENCE [LARGE SCALE GENOMIC DNA]</scope>
</reference>